<comment type="catalytic activity">
    <reaction evidence="1">
        <text>a ubiquinone + reduced [electron-transfer flavoprotein] = a ubiquinol + oxidized [electron-transfer flavoprotein] + H(+)</text>
        <dbReference type="Rhea" id="RHEA:24052"/>
        <dbReference type="Rhea" id="RHEA-COMP:9565"/>
        <dbReference type="Rhea" id="RHEA-COMP:9566"/>
        <dbReference type="Rhea" id="RHEA-COMP:10685"/>
        <dbReference type="Rhea" id="RHEA-COMP:10686"/>
        <dbReference type="ChEBI" id="CHEBI:15378"/>
        <dbReference type="ChEBI" id="CHEBI:16389"/>
        <dbReference type="ChEBI" id="CHEBI:17976"/>
        <dbReference type="ChEBI" id="CHEBI:57692"/>
        <dbReference type="ChEBI" id="CHEBI:58307"/>
        <dbReference type="EC" id="1.5.5.1"/>
    </reaction>
</comment>
<dbReference type="AlphaFoldDB" id="L8G6H5"/>
<keyword evidence="1" id="KW-0249">Electron transport</keyword>
<dbReference type="GO" id="GO:0005743">
    <property type="term" value="C:mitochondrial inner membrane"/>
    <property type="evidence" value="ECO:0007669"/>
    <property type="project" value="TreeGrafter"/>
</dbReference>
<dbReference type="EMBL" id="GL573173">
    <property type="protein sequence ID" value="ELR08454.1"/>
    <property type="molecule type" value="Genomic_DNA"/>
</dbReference>
<keyword evidence="1" id="KW-0813">Transport</keyword>
<dbReference type="Pfam" id="PF13450">
    <property type="entry name" value="NAD_binding_8"/>
    <property type="match status" value="1"/>
</dbReference>
<dbReference type="Proteomes" id="UP000011064">
    <property type="component" value="Unassembled WGS sequence"/>
</dbReference>
<reference evidence="3" key="1">
    <citation type="submission" date="2010-09" db="EMBL/GenBank/DDBJ databases">
        <title>The genome sequence of Geomyces destructans 20631-21.</title>
        <authorList>
            <consortium name="The Broad Institute Genome Sequencing Platform"/>
            <person name="Cuomo C.A."/>
            <person name="Blehert D.S."/>
            <person name="Lorch J.M."/>
            <person name="Young S.K."/>
            <person name="Zeng Q."/>
            <person name="Gargeya S."/>
            <person name="Fitzgerald M."/>
            <person name="Haas B."/>
            <person name="Abouelleil A."/>
            <person name="Alvarado L."/>
            <person name="Arachchi H.M."/>
            <person name="Berlin A."/>
            <person name="Brown A."/>
            <person name="Chapman S.B."/>
            <person name="Chen Z."/>
            <person name="Dunbar C."/>
            <person name="Freedman E."/>
            <person name="Gearin G."/>
            <person name="Gellesch M."/>
            <person name="Goldberg J."/>
            <person name="Griggs A."/>
            <person name="Gujja S."/>
            <person name="Heiman D."/>
            <person name="Howarth C."/>
            <person name="Larson L."/>
            <person name="Lui A."/>
            <person name="MacDonald P.J.P."/>
            <person name="Montmayeur A."/>
            <person name="Murphy C."/>
            <person name="Neiman D."/>
            <person name="Pearson M."/>
            <person name="Priest M."/>
            <person name="Roberts A."/>
            <person name="Saif S."/>
            <person name="Shea T."/>
            <person name="Shenoy N."/>
            <person name="Sisk P."/>
            <person name="Stolte C."/>
            <person name="Sykes S."/>
            <person name="Wortman J."/>
            <person name="Nusbaum C."/>
            <person name="Birren B."/>
        </authorList>
    </citation>
    <scope>NUCLEOTIDE SEQUENCE [LARGE SCALE GENOMIC DNA]</scope>
    <source>
        <strain evidence="3">ATCC MYA-4855 / 20631-21</strain>
    </source>
</reference>
<dbReference type="InterPro" id="IPR036188">
    <property type="entry name" value="FAD/NAD-bd_sf"/>
</dbReference>
<dbReference type="PANTHER" id="PTHR10617:SF107">
    <property type="entry name" value="ELECTRON TRANSFER FLAVOPROTEIN-UBIQUINONE OXIDOREDUCTASE, MITOCHONDRIAL"/>
    <property type="match status" value="1"/>
</dbReference>
<evidence type="ECO:0000256" key="1">
    <source>
        <dbReference type="RuleBase" id="RU366068"/>
    </source>
</evidence>
<keyword evidence="1" id="KW-0560">Oxidoreductase</keyword>
<evidence type="ECO:0000313" key="3">
    <source>
        <dbReference type="Proteomes" id="UP000011064"/>
    </source>
</evidence>
<comment type="cofactor">
    <cofactor evidence="1">
        <name>[4Fe-4S] cluster</name>
        <dbReference type="ChEBI" id="CHEBI:49883"/>
    </cofactor>
    <text evidence="1">Binds 1 [4Fe-4S] cluster.</text>
</comment>
<dbReference type="EC" id="1.5.5.1" evidence="1"/>
<dbReference type="Gene3D" id="3.50.50.60">
    <property type="entry name" value="FAD/NAD(P)-binding domain"/>
    <property type="match status" value="1"/>
</dbReference>
<dbReference type="PANTHER" id="PTHR10617">
    <property type="entry name" value="ELECTRON TRANSFER FLAVOPROTEIN-UBIQUINONE OXIDOREDUCTASE"/>
    <property type="match status" value="1"/>
</dbReference>
<proteinExistence type="predicted"/>
<dbReference type="VEuPathDB" id="FungiDB:GMDG_00518"/>
<keyword evidence="3" id="KW-1185">Reference proteome</keyword>
<keyword evidence="1" id="KW-0830">Ubiquinone</keyword>
<dbReference type="InParanoid" id="L8G6H5"/>
<accession>L8G6H5</accession>
<comment type="function">
    <text evidence="1">Accepts electrons from ETF and reduces ubiquinone.</text>
</comment>
<dbReference type="GO" id="GO:0004174">
    <property type="term" value="F:electron-transferring-flavoprotein dehydrogenase activity"/>
    <property type="evidence" value="ECO:0007669"/>
    <property type="project" value="UniProtKB-UniRule"/>
</dbReference>
<gene>
    <name evidence="2" type="ORF">GMDG_00518</name>
</gene>
<organism evidence="2 3">
    <name type="scientific">Pseudogymnoascus destructans (strain ATCC MYA-4855 / 20631-21)</name>
    <name type="common">Bat white-nose syndrome fungus</name>
    <name type="synonym">Geomyces destructans</name>
    <dbReference type="NCBI Taxonomy" id="658429"/>
    <lineage>
        <taxon>Eukaryota</taxon>
        <taxon>Fungi</taxon>
        <taxon>Dikarya</taxon>
        <taxon>Ascomycota</taxon>
        <taxon>Pezizomycotina</taxon>
        <taxon>Leotiomycetes</taxon>
        <taxon>Thelebolales</taxon>
        <taxon>Thelebolaceae</taxon>
        <taxon>Pseudogymnoascus</taxon>
    </lineage>
</organism>
<comment type="cofactor">
    <cofactor evidence="1">
        <name>FAD</name>
        <dbReference type="ChEBI" id="CHEBI:57692"/>
    </cofactor>
</comment>
<name>L8G6H5_PSED2</name>
<keyword evidence="1" id="KW-0274">FAD</keyword>
<keyword evidence="1" id="KW-0479">Metal-binding</keyword>
<dbReference type="InterPro" id="IPR040156">
    <property type="entry name" value="ETF-QO"/>
</dbReference>
<keyword evidence="1" id="KW-0285">Flavoprotein</keyword>
<dbReference type="GO" id="GO:0046872">
    <property type="term" value="F:metal ion binding"/>
    <property type="evidence" value="ECO:0007669"/>
    <property type="project" value="UniProtKB-KW"/>
</dbReference>
<dbReference type="HOGENOM" id="CLU_086714_0_0_1"/>
<dbReference type="SUPFAM" id="SSF51905">
    <property type="entry name" value="FAD/NAD(P)-binding domain"/>
    <property type="match status" value="1"/>
</dbReference>
<sequence>MKTATSMRPLLAAARSGSAPRSVRAASTIAGARRGITATAGARRTAVAPLRAAVGGPQTRAFSAGQRRQEEAFDPTMVERESDEVDVCIVGGGPAGLASAIRLKQLATAAGNDDFRVVVLEKASEIGAHILSGAVLEPRAIEELIPNWLDEANPDRFDGITPAAGDIMRFLTKKMALPIPAPPQMHNKGNYIVSLNQFTKWLGERAEEAGVEVYPGFAGAEVLYRPDGSVKGVATGGPGDCEGWE</sequence>
<dbReference type="GO" id="GO:0051539">
    <property type="term" value="F:4 iron, 4 sulfur cluster binding"/>
    <property type="evidence" value="ECO:0007669"/>
    <property type="project" value="UniProtKB-UniRule"/>
</dbReference>
<keyword evidence="1" id="KW-0411">Iron-sulfur</keyword>
<keyword evidence="1" id="KW-0408">Iron</keyword>
<dbReference type="STRING" id="658429.L8G6H5"/>
<protein>
    <recommendedName>
        <fullName evidence="1">Electron transfer flavoprotein-ubiquinone oxidoreductase</fullName>
        <shortName evidence="1">ETF-QO</shortName>
        <ecNumber evidence="1">1.5.5.1</ecNumber>
    </recommendedName>
</protein>
<evidence type="ECO:0000313" key="2">
    <source>
        <dbReference type="EMBL" id="ELR08454.1"/>
    </source>
</evidence>